<dbReference type="GO" id="GO:0005737">
    <property type="term" value="C:cytoplasm"/>
    <property type="evidence" value="ECO:0007669"/>
    <property type="project" value="TreeGrafter"/>
</dbReference>
<keyword evidence="2" id="KW-0808">Transferase</keyword>
<protein>
    <submittedName>
        <fullName evidence="6">Group XVI phospholipase a2</fullName>
    </submittedName>
</protein>
<dbReference type="Proteomes" id="UP000735302">
    <property type="component" value="Unassembled WGS sequence"/>
</dbReference>
<evidence type="ECO:0000256" key="4">
    <source>
        <dbReference type="ARBA" id="ARBA00023098"/>
    </source>
</evidence>
<dbReference type="AlphaFoldDB" id="A0AAV4BQC3"/>
<evidence type="ECO:0000256" key="1">
    <source>
        <dbReference type="ARBA" id="ARBA00007824"/>
    </source>
</evidence>
<proteinExistence type="inferred from homology"/>
<dbReference type="PROSITE" id="PS51934">
    <property type="entry name" value="LRAT"/>
    <property type="match status" value="1"/>
</dbReference>
<reference evidence="6 7" key="1">
    <citation type="journal article" date="2021" name="Elife">
        <title>Chloroplast acquisition without the gene transfer in kleptoplastic sea slugs, Plakobranchus ocellatus.</title>
        <authorList>
            <person name="Maeda T."/>
            <person name="Takahashi S."/>
            <person name="Yoshida T."/>
            <person name="Shimamura S."/>
            <person name="Takaki Y."/>
            <person name="Nagai Y."/>
            <person name="Toyoda A."/>
            <person name="Suzuki Y."/>
            <person name="Arimoto A."/>
            <person name="Ishii H."/>
            <person name="Satoh N."/>
            <person name="Nishiyama T."/>
            <person name="Hasebe M."/>
            <person name="Maruyama T."/>
            <person name="Minagawa J."/>
            <person name="Obokata J."/>
            <person name="Shigenobu S."/>
        </authorList>
    </citation>
    <scope>NUCLEOTIDE SEQUENCE [LARGE SCALE GENOMIC DNA]</scope>
</reference>
<dbReference type="GO" id="GO:0008970">
    <property type="term" value="F:phospholipase A1 activity"/>
    <property type="evidence" value="ECO:0007669"/>
    <property type="project" value="TreeGrafter"/>
</dbReference>
<dbReference type="Pfam" id="PF04970">
    <property type="entry name" value="LRAT"/>
    <property type="match status" value="1"/>
</dbReference>
<evidence type="ECO:0000259" key="5">
    <source>
        <dbReference type="PROSITE" id="PS51934"/>
    </source>
</evidence>
<keyword evidence="7" id="KW-1185">Reference proteome</keyword>
<evidence type="ECO:0000256" key="2">
    <source>
        <dbReference type="ARBA" id="ARBA00022679"/>
    </source>
</evidence>
<dbReference type="Gene3D" id="3.90.1720.10">
    <property type="entry name" value="endopeptidase domain like (from Nostoc punctiforme)"/>
    <property type="match status" value="1"/>
</dbReference>
<dbReference type="InterPro" id="IPR051496">
    <property type="entry name" value="H-rev107_PLA/AT"/>
</dbReference>
<dbReference type="GO" id="GO:0016410">
    <property type="term" value="F:N-acyltransferase activity"/>
    <property type="evidence" value="ECO:0007669"/>
    <property type="project" value="TreeGrafter"/>
</dbReference>
<evidence type="ECO:0000256" key="3">
    <source>
        <dbReference type="ARBA" id="ARBA00022801"/>
    </source>
</evidence>
<comment type="similarity">
    <text evidence="1">Belongs to the H-rev107 family.</text>
</comment>
<comment type="caution">
    <text evidence="6">The sequence shown here is derived from an EMBL/GenBank/DDBJ whole genome shotgun (WGS) entry which is preliminary data.</text>
</comment>
<keyword evidence="4" id="KW-0443">Lipid metabolism</keyword>
<dbReference type="EMBL" id="BLXT01005251">
    <property type="protein sequence ID" value="GFO21167.1"/>
    <property type="molecule type" value="Genomic_DNA"/>
</dbReference>
<dbReference type="PANTHER" id="PTHR13943:SF77">
    <property type="entry name" value="LRAT DOMAIN-CONTAINING PROTEIN"/>
    <property type="match status" value="1"/>
</dbReference>
<evidence type="ECO:0000313" key="7">
    <source>
        <dbReference type="Proteomes" id="UP000735302"/>
    </source>
</evidence>
<organism evidence="6 7">
    <name type="scientific">Plakobranchus ocellatus</name>
    <dbReference type="NCBI Taxonomy" id="259542"/>
    <lineage>
        <taxon>Eukaryota</taxon>
        <taxon>Metazoa</taxon>
        <taxon>Spiralia</taxon>
        <taxon>Lophotrochozoa</taxon>
        <taxon>Mollusca</taxon>
        <taxon>Gastropoda</taxon>
        <taxon>Heterobranchia</taxon>
        <taxon>Euthyneura</taxon>
        <taxon>Panpulmonata</taxon>
        <taxon>Sacoglossa</taxon>
        <taxon>Placobranchoidea</taxon>
        <taxon>Plakobranchidae</taxon>
        <taxon>Plakobranchus</taxon>
    </lineage>
</organism>
<name>A0AAV4BQC3_9GAST</name>
<sequence>MQKVVNKDHNKTVLAELEPGDLIEFPRGLYSHWGVYIGNELIAHLAGDDNDGINADVRPEHLFTISGVKFDKAKVCIENFWNVVEDCCAKKNNKGDKKFKPLPKSQIIEKATSKLGEVGYSLIYSNCEHFASWCRYGVSKSEQVENVVTGAAVGLAGALTVGLVYAVSKFWGAATEKEDEEEDSD</sequence>
<dbReference type="InterPro" id="IPR007053">
    <property type="entry name" value="LRAT_dom"/>
</dbReference>
<dbReference type="GO" id="GO:0004623">
    <property type="term" value="F:phospholipase A2 activity"/>
    <property type="evidence" value="ECO:0007669"/>
    <property type="project" value="TreeGrafter"/>
</dbReference>
<accession>A0AAV4BQC3</accession>
<gene>
    <name evidence="6" type="ORF">PoB_004767200</name>
</gene>
<dbReference type="PANTHER" id="PTHR13943">
    <property type="entry name" value="HRAS-LIKE SUPPRESSOR - RELATED"/>
    <property type="match status" value="1"/>
</dbReference>
<evidence type="ECO:0000313" key="6">
    <source>
        <dbReference type="EMBL" id="GFO21167.1"/>
    </source>
</evidence>
<keyword evidence="3" id="KW-0378">Hydrolase</keyword>
<dbReference type="GO" id="GO:0070292">
    <property type="term" value="P:N-acylphosphatidylethanolamine metabolic process"/>
    <property type="evidence" value="ECO:0007669"/>
    <property type="project" value="TreeGrafter"/>
</dbReference>
<feature type="domain" description="LRAT" evidence="5">
    <location>
        <begin position="22"/>
        <end position="143"/>
    </location>
</feature>